<dbReference type="Gene3D" id="1.10.238.160">
    <property type="match status" value="1"/>
</dbReference>
<evidence type="ECO:0008006" key="3">
    <source>
        <dbReference type="Google" id="ProtNLM"/>
    </source>
</evidence>
<organism evidence="1 2">
    <name type="scientific">Rubripirellula obstinata</name>
    <dbReference type="NCBI Taxonomy" id="406547"/>
    <lineage>
        <taxon>Bacteria</taxon>
        <taxon>Pseudomonadati</taxon>
        <taxon>Planctomycetota</taxon>
        <taxon>Planctomycetia</taxon>
        <taxon>Pirellulales</taxon>
        <taxon>Pirellulaceae</taxon>
        <taxon>Rubripirellula</taxon>
    </lineage>
</organism>
<reference evidence="1 2" key="1">
    <citation type="submission" date="2019-08" db="EMBL/GenBank/DDBJ databases">
        <title>Deep-cultivation of Planctomycetes and their phenomic and genomic characterization uncovers novel biology.</title>
        <authorList>
            <person name="Wiegand S."/>
            <person name="Jogler M."/>
            <person name="Boedeker C."/>
            <person name="Pinto D."/>
            <person name="Vollmers J."/>
            <person name="Rivas-Marin E."/>
            <person name="Kohn T."/>
            <person name="Peeters S.H."/>
            <person name="Heuer A."/>
            <person name="Rast P."/>
            <person name="Oberbeckmann S."/>
            <person name="Bunk B."/>
            <person name="Jeske O."/>
            <person name="Meyerdierks A."/>
            <person name="Storesund J.E."/>
            <person name="Kallscheuer N."/>
            <person name="Luecker S."/>
            <person name="Lage O.M."/>
            <person name="Pohl T."/>
            <person name="Merkel B.J."/>
            <person name="Hornburger P."/>
            <person name="Mueller R.-W."/>
            <person name="Bruemmer F."/>
            <person name="Labrenz M."/>
            <person name="Spormann A.M."/>
            <person name="Op Den Camp H."/>
            <person name="Overmann J."/>
            <person name="Amann R."/>
            <person name="Jetten M.S.M."/>
            <person name="Mascher T."/>
            <person name="Medema M.H."/>
            <person name="Devos D.P."/>
            <person name="Kaster A.-K."/>
            <person name="Ovreas L."/>
            <person name="Rohde M."/>
            <person name="Galperin M.Y."/>
            <person name="Jogler C."/>
        </authorList>
    </citation>
    <scope>NUCLEOTIDE SEQUENCE [LARGE SCALE GENOMIC DNA]</scope>
    <source>
        <strain evidence="1 2">LF1</strain>
    </source>
</reference>
<dbReference type="SUPFAM" id="SSF46955">
    <property type="entry name" value="Putative DNA-binding domain"/>
    <property type="match status" value="1"/>
</dbReference>
<dbReference type="RefSeq" id="WP_238383095.1">
    <property type="nucleotide sequence ID" value="NZ_LWSK01000011.1"/>
</dbReference>
<dbReference type="EMBL" id="VRLW01000001">
    <property type="protein sequence ID" value="KAA1262309.1"/>
    <property type="molecule type" value="Genomic_DNA"/>
</dbReference>
<comment type="caution">
    <text evidence="1">The sequence shown here is derived from an EMBL/GenBank/DDBJ whole genome shotgun (WGS) entry which is preliminary data.</text>
</comment>
<dbReference type="Proteomes" id="UP000322699">
    <property type="component" value="Unassembled WGS sequence"/>
</dbReference>
<accession>A0A5B1CR30</accession>
<gene>
    <name evidence="1" type="ORF">LF1_48730</name>
</gene>
<sequence length="77" mass="8623">MSEPLTQSLTRYLTAPQVGLRYSCSSRSVYRLADSGLMPPPIRIGGMVRWSIETLDEWDAAGNPRFRPTPKRTGAVR</sequence>
<name>A0A5B1CR30_9BACT</name>
<proteinExistence type="predicted"/>
<dbReference type="InterPro" id="IPR009061">
    <property type="entry name" value="DNA-bd_dom_put_sf"/>
</dbReference>
<protein>
    <recommendedName>
        <fullName evidence="3">Prophage CP4-57 regulatory protein (AlpA)</fullName>
    </recommendedName>
</protein>
<evidence type="ECO:0000313" key="2">
    <source>
        <dbReference type="Proteomes" id="UP000322699"/>
    </source>
</evidence>
<dbReference type="AlphaFoldDB" id="A0A5B1CR30"/>
<evidence type="ECO:0000313" key="1">
    <source>
        <dbReference type="EMBL" id="KAA1262309.1"/>
    </source>
</evidence>
<keyword evidence="2" id="KW-1185">Reference proteome</keyword>